<comment type="function">
    <text evidence="4">Formation of pseudouridine at positions 38, 39 and 40 in the anticodon stem and loop of transfer RNAs.</text>
</comment>
<dbReference type="InterPro" id="IPR020103">
    <property type="entry name" value="PsdUridine_synth_cat_dom_sf"/>
</dbReference>
<dbReference type="Proteomes" id="UP000886881">
    <property type="component" value="Unassembled WGS sequence"/>
</dbReference>
<comment type="caution">
    <text evidence="4">Lacks conserved residue(s) required for the propagation of feature annotation.</text>
</comment>
<dbReference type="AlphaFoldDB" id="A0A9D1GP62"/>
<dbReference type="InterPro" id="IPR020095">
    <property type="entry name" value="PsdUridine_synth_TruA_C"/>
</dbReference>
<dbReference type="SUPFAM" id="SSF55120">
    <property type="entry name" value="Pseudouridine synthase"/>
    <property type="match status" value="1"/>
</dbReference>
<reference evidence="10" key="1">
    <citation type="submission" date="2020-10" db="EMBL/GenBank/DDBJ databases">
        <authorList>
            <person name="Gilroy R."/>
        </authorList>
    </citation>
    <scope>NUCLEOTIDE SEQUENCE</scope>
    <source>
        <strain evidence="10">ChiHecec2B26-709</strain>
    </source>
</reference>
<evidence type="ECO:0000313" key="10">
    <source>
        <dbReference type="EMBL" id="HIT47760.1"/>
    </source>
</evidence>
<comment type="similarity">
    <text evidence="1 4 7">Belongs to the tRNA pseudouridine synthase TruA family.</text>
</comment>
<sequence>MRYFVRLSYSGSGFHGWQIQPREESVQAALEKALSTLLRTKTTVTGAGRTDTGVNALGYVAHFDADVQPDVKDLTYKLNAILPPQIVVLEIGPAAENFHARFDATRREYSYFLHRVKDPFLDSFSYLCGYPSLDFSLMNEAAALLPGRHDFRCFEKTGADSRTSICTVFSAGWKPYAPSVSAWPPFPENGEPRYWRFDIAADRFLRNMVRAVVGTLVEVGRGRRSLDNFASLILPANPDTVSPERPGRPDTAPAARCEAGESVPGKALFLSSVEY</sequence>
<dbReference type="GO" id="GO:0003723">
    <property type="term" value="F:RNA binding"/>
    <property type="evidence" value="ECO:0007669"/>
    <property type="project" value="InterPro"/>
</dbReference>
<proteinExistence type="inferred from homology"/>
<feature type="region of interest" description="Disordered" evidence="8">
    <location>
        <begin position="238"/>
        <end position="259"/>
    </location>
</feature>
<gene>
    <name evidence="4 10" type="primary">truA</name>
    <name evidence="10" type="ORF">IAC35_07905</name>
</gene>
<dbReference type="PIRSF" id="PIRSF001430">
    <property type="entry name" value="tRNA_psdUrid_synth"/>
    <property type="match status" value="1"/>
</dbReference>
<evidence type="ECO:0000256" key="3">
    <source>
        <dbReference type="ARBA" id="ARBA00023235"/>
    </source>
</evidence>
<dbReference type="PANTHER" id="PTHR11142:SF0">
    <property type="entry name" value="TRNA PSEUDOURIDINE SYNTHASE-LIKE 1"/>
    <property type="match status" value="1"/>
</dbReference>
<dbReference type="EC" id="5.4.99.12" evidence="4"/>
<feature type="domain" description="Pseudouridine synthase I TruA alpha/beta" evidence="9">
    <location>
        <begin position="141"/>
        <end position="240"/>
    </location>
</feature>
<evidence type="ECO:0000313" key="11">
    <source>
        <dbReference type="Proteomes" id="UP000886881"/>
    </source>
</evidence>
<protein>
    <recommendedName>
        <fullName evidence="4">tRNA pseudouridine synthase A</fullName>
        <ecNumber evidence="4">5.4.99.12</ecNumber>
    </recommendedName>
    <alternativeName>
        <fullName evidence="4">tRNA pseudouridine(38-40) synthase</fullName>
    </alternativeName>
    <alternativeName>
        <fullName evidence="4">tRNA pseudouridylate synthase I</fullName>
    </alternativeName>
    <alternativeName>
        <fullName evidence="4">tRNA-uridine isomerase I</fullName>
    </alternativeName>
</protein>
<dbReference type="CDD" id="cd02570">
    <property type="entry name" value="PseudoU_synth_EcTruA"/>
    <property type="match status" value="1"/>
</dbReference>
<keyword evidence="2 4" id="KW-0819">tRNA processing</keyword>
<comment type="caution">
    <text evidence="10">The sequence shown here is derived from an EMBL/GenBank/DDBJ whole genome shotgun (WGS) entry which is preliminary data.</text>
</comment>
<dbReference type="GO" id="GO:0160147">
    <property type="term" value="F:tRNA pseudouridine(38-40) synthase activity"/>
    <property type="evidence" value="ECO:0007669"/>
    <property type="project" value="UniProtKB-EC"/>
</dbReference>
<accession>A0A9D1GP62</accession>
<dbReference type="HAMAP" id="MF_00171">
    <property type="entry name" value="TruA"/>
    <property type="match status" value="1"/>
</dbReference>
<dbReference type="PANTHER" id="PTHR11142">
    <property type="entry name" value="PSEUDOURIDYLATE SYNTHASE"/>
    <property type="match status" value="1"/>
</dbReference>
<evidence type="ECO:0000256" key="5">
    <source>
        <dbReference type="PIRSR" id="PIRSR001430-1"/>
    </source>
</evidence>
<dbReference type="GO" id="GO:0031119">
    <property type="term" value="P:tRNA pseudouridine synthesis"/>
    <property type="evidence" value="ECO:0007669"/>
    <property type="project" value="UniProtKB-UniRule"/>
</dbReference>
<dbReference type="EMBL" id="DVLC01000140">
    <property type="protein sequence ID" value="HIT47760.1"/>
    <property type="molecule type" value="Genomic_DNA"/>
</dbReference>
<dbReference type="FunFam" id="3.30.70.580:FF:000001">
    <property type="entry name" value="tRNA pseudouridine synthase A"/>
    <property type="match status" value="1"/>
</dbReference>
<dbReference type="InterPro" id="IPR001406">
    <property type="entry name" value="PsdUridine_synth_TruA"/>
</dbReference>
<feature type="active site" description="Nucleophile" evidence="4 5">
    <location>
        <position position="51"/>
    </location>
</feature>
<dbReference type="InterPro" id="IPR020097">
    <property type="entry name" value="PsdUridine_synth_TruA_a/b_dom"/>
</dbReference>
<evidence type="ECO:0000256" key="6">
    <source>
        <dbReference type="PIRSR" id="PIRSR001430-2"/>
    </source>
</evidence>
<evidence type="ECO:0000256" key="7">
    <source>
        <dbReference type="RuleBase" id="RU003792"/>
    </source>
</evidence>
<dbReference type="Gene3D" id="3.30.70.580">
    <property type="entry name" value="Pseudouridine synthase I, catalytic domain, N-terminal subdomain"/>
    <property type="match status" value="1"/>
</dbReference>
<reference evidence="10" key="2">
    <citation type="journal article" date="2021" name="PeerJ">
        <title>Extensive microbial diversity within the chicken gut microbiome revealed by metagenomics and culture.</title>
        <authorList>
            <person name="Gilroy R."/>
            <person name="Ravi A."/>
            <person name="Getino M."/>
            <person name="Pursley I."/>
            <person name="Horton D.L."/>
            <person name="Alikhan N.F."/>
            <person name="Baker D."/>
            <person name="Gharbi K."/>
            <person name="Hall N."/>
            <person name="Watson M."/>
            <person name="Adriaenssens E.M."/>
            <person name="Foster-Nyarko E."/>
            <person name="Jarju S."/>
            <person name="Secka A."/>
            <person name="Antonio M."/>
            <person name="Oren A."/>
            <person name="Chaudhuri R.R."/>
            <person name="La Ragione R."/>
            <person name="Hildebrand F."/>
            <person name="Pallen M.J."/>
        </authorList>
    </citation>
    <scope>NUCLEOTIDE SEQUENCE</scope>
    <source>
        <strain evidence="10">ChiHecec2B26-709</strain>
    </source>
</reference>
<evidence type="ECO:0000256" key="8">
    <source>
        <dbReference type="SAM" id="MobiDB-lite"/>
    </source>
</evidence>
<dbReference type="NCBIfam" id="TIGR00071">
    <property type="entry name" value="hisT_truA"/>
    <property type="match status" value="1"/>
</dbReference>
<dbReference type="Gene3D" id="3.30.70.660">
    <property type="entry name" value="Pseudouridine synthase I, catalytic domain, C-terminal subdomain"/>
    <property type="match status" value="1"/>
</dbReference>
<organism evidence="10 11">
    <name type="scientific">Candidatus Cryptobacteroides merdipullorum</name>
    <dbReference type="NCBI Taxonomy" id="2840771"/>
    <lineage>
        <taxon>Bacteria</taxon>
        <taxon>Pseudomonadati</taxon>
        <taxon>Bacteroidota</taxon>
        <taxon>Bacteroidia</taxon>
        <taxon>Bacteroidales</taxon>
        <taxon>Candidatus Cryptobacteroides</taxon>
    </lineage>
</organism>
<dbReference type="InterPro" id="IPR020094">
    <property type="entry name" value="TruA/RsuA/RluB/E/F_N"/>
</dbReference>
<evidence type="ECO:0000259" key="9">
    <source>
        <dbReference type="Pfam" id="PF01416"/>
    </source>
</evidence>
<comment type="subunit">
    <text evidence="4">Homodimer.</text>
</comment>
<feature type="binding site" evidence="4 6">
    <location>
        <position position="109"/>
    </location>
    <ligand>
        <name>substrate</name>
    </ligand>
</feature>
<evidence type="ECO:0000256" key="4">
    <source>
        <dbReference type="HAMAP-Rule" id="MF_00171"/>
    </source>
</evidence>
<comment type="catalytic activity">
    <reaction evidence="4 7">
        <text>uridine(38/39/40) in tRNA = pseudouridine(38/39/40) in tRNA</text>
        <dbReference type="Rhea" id="RHEA:22376"/>
        <dbReference type="Rhea" id="RHEA-COMP:10085"/>
        <dbReference type="Rhea" id="RHEA-COMP:10087"/>
        <dbReference type="ChEBI" id="CHEBI:65314"/>
        <dbReference type="ChEBI" id="CHEBI:65315"/>
        <dbReference type="EC" id="5.4.99.12"/>
    </reaction>
</comment>
<name>A0A9D1GP62_9BACT</name>
<keyword evidence="3 4" id="KW-0413">Isomerase</keyword>
<evidence type="ECO:0000256" key="1">
    <source>
        <dbReference type="ARBA" id="ARBA00009375"/>
    </source>
</evidence>
<dbReference type="Pfam" id="PF01416">
    <property type="entry name" value="PseudoU_synth_1"/>
    <property type="match status" value="1"/>
</dbReference>
<evidence type="ECO:0000256" key="2">
    <source>
        <dbReference type="ARBA" id="ARBA00022694"/>
    </source>
</evidence>